<protein>
    <submittedName>
        <fullName evidence="2">Peptidylprolyl isomerase</fullName>
    </submittedName>
</protein>
<evidence type="ECO:0000256" key="1">
    <source>
        <dbReference type="SAM" id="SignalP"/>
    </source>
</evidence>
<proteinExistence type="predicted"/>
<keyword evidence="3" id="KW-1185">Reference proteome</keyword>
<dbReference type="AlphaFoldDB" id="A0A543BMU0"/>
<organism evidence="2 3">
    <name type="scientific">Microbacterium saperdae</name>
    <dbReference type="NCBI Taxonomy" id="69368"/>
    <lineage>
        <taxon>Bacteria</taxon>
        <taxon>Bacillati</taxon>
        <taxon>Actinomycetota</taxon>
        <taxon>Actinomycetes</taxon>
        <taxon>Micrococcales</taxon>
        <taxon>Microbacteriaceae</taxon>
        <taxon>Microbacterium</taxon>
    </lineage>
</organism>
<dbReference type="EMBL" id="VFOX01000001">
    <property type="protein sequence ID" value="TQL86160.1"/>
    <property type="molecule type" value="Genomic_DNA"/>
</dbReference>
<feature type="chain" id="PRO_5022107948" evidence="1">
    <location>
        <begin position="48"/>
        <end position="335"/>
    </location>
</feature>
<dbReference type="SUPFAM" id="SSF54534">
    <property type="entry name" value="FKBP-like"/>
    <property type="match status" value="2"/>
</dbReference>
<keyword evidence="2" id="KW-0413">Isomerase</keyword>
<feature type="signal peptide" evidence="1">
    <location>
        <begin position="1"/>
        <end position="47"/>
    </location>
</feature>
<keyword evidence="1" id="KW-0732">Signal</keyword>
<dbReference type="GO" id="GO:0016853">
    <property type="term" value="F:isomerase activity"/>
    <property type="evidence" value="ECO:0007669"/>
    <property type="project" value="UniProtKB-KW"/>
</dbReference>
<dbReference type="Proteomes" id="UP000317209">
    <property type="component" value="Unassembled WGS sequence"/>
</dbReference>
<name>A0A543BMU0_9MICO</name>
<evidence type="ECO:0000313" key="3">
    <source>
        <dbReference type="Proteomes" id="UP000317209"/>
    </source>
</evidence>
<reference evidence="2 3" key="1">
    <citation type="submission" date="2019-06" db="EMBL/GenBank/DDBJ databases">
        <title>Sequencing the genomes of 1000 actinobacteria strains.</title>
        <authorList>
            <person name="Klenk H.-P."/>
        </authorList>
    </citation>
    <scope>NUCLEOTIDE SEQUENCE [LARGE SCALE GENOMIC DNA]</scope>
    <source>
        <strain evidence="2 3">DSM 20169</strain>
    </source>
</reference>
<comment type="caution">
    <text evidence="2">The sequence shown here is derived from an EMBL/GenBank/DDBJ whole genome shotgun (WGS) entry which is preliminary data.</text>
</comment>
<gene>
    <name evidence="2" type="ORF">FB560_1803</name>
</gene>
<evidence type="ECO:0000313" key="2">
    <source>
        <dbReference type="EMBL" id="TQL86160.1"/>
    </source>
</evidence>
<sequence length="335" mass="34423">MRPKGRAWRRLRANRTSRRNRLERVRKTSAVLATLSLAVLALTGCTAAPSFDGAGCDRAAGGDGIQDAVTVTGDFGEAPKVTVFSPLSIKEPAYADLTVGDGRAIENGSQVVSLELSLYSGNTGKKVFATSYDESQRGLSTTDSWSEQSPGLGEVLQCATAGSRIVAGLTPDAFGAKSLSGIGLEDDDNVVFVIDVVDVFPSKAEGTLQFNDAAGMPTVVRAPDGTPGVIIPDTAAAPAETAVQTLIKGDGPALTADQTPVVNVTAVNWDDKSIVTTTWGTTPRLDLGTAVPEVGKALVGATVGSQLLVVVPGVDQASAIVYVVDLLGVAPAATQ</sequence>
<accession>A0A543BMU0</accession>